<dbReference type="EMBL" id="LCDB01000028">
    <property type="protein sequence ID" value="KKS43648.1"/>
    <property type="molecule type" value="Genomic_DNA"/>
</dbReference>
<proteinExistence type="predicted"/>
<dbReference type="AlphaFoldDB" id="A0A0G1C1Z5"/>
<evidence type="ECO:0000259" key="1">
    <source>
        <dbReference type="Pfam" id="PF21956"/>
    </source>
</evidence>
<sequence length="101" mass="11794">MSAKLPLDLKRYFWDVDFKDLDLRTDAYFILKRIIDRGNTPALKWALSQYSADQIKELVLNSRDLSRKTANFWTKLFALDPKQVPCLVKPYSRIPFGVSPN</sequence>
<organism evidence="2 3">
    <name type="scientific">Candidatus Azambacteria bacterium GW2011_GWB1_42_17</name>
    <dbReference type="NCBI Taxonomy" id="1618615"/>
    <lineage>
        <taxon>Bacteria</taxon>
        <taxon>Candidatus Azamiibacteriota</taxon>
    </lineage>
</organism>
<name>A0A0G1C1Z5_9BACT</name>
<feature type="domain" description="DUF6922" evidence="1">
    <location>
        <begin position="10"/>
        <end position="58"/>
    </location>
</feature>
<dbReference type="Pfam" id="PF21956">
    <property type="entry name" value="DUF6922"/>
    <property type="match status" value="1"/>
</dbReference>
<evidence type="ECO:0000313" key="2">
    <source>
        <dbReference type="EMBL" id="KKS43648.1"/>
    </source>
</evidence>
<protein>
    <recommendedName>
        <fullName evidence="1">DUF6922 domain-containing protein</fullName>
    </recommendedName>
</protein>
<reference evidence="2 3" key="1">
    <citation type="journal article" date="2015" name="Nature">
        <title>rRNA introns, odd ribosomes, and small enigmatic genomes across a large radiation of phyla.</title>
        <authorList>
            <person name="Brown C.T."/>
            <person name="Hug L.A."/>
            <person name="Thomas B.C."/>
            <person name="Sharon I."/>
            <person name="Castelle C.J."/>
            <person name="Singh A."/>
            <person name="Wilkins M.J."/>
            <person name="Williams K.H."/>
            <person name="Banfield J.F."/>
        </authorList>
    </citation>
    <scope>NUCLEOTIDE SEQUENCE [LARGE SCALE GENOMIC DNA]</scope>
</reference>
<dbReference type="InterPro" id="IPR053830">
    <property type="entry name" value="DUF6922"/>
</dbReference>
<gene>
    <name evidence="2" type="ORF">UV07_C0028G0006</name>
</gene>
<comment type="caution">
    <text evidence="2">The sequence shown here is derived from an EMBL/GenBank/DDBJ whole genome shotgun (WGS) entry which is preliminary data.</text>
</comment>
<dbReference type="Proteomes" id="UP000033986">
    <property type="component" value="Unassembled WGS sequence"/>
</dbReference>
<evidence type="ECO:0000313" key="3">
    <source>
        <dbReference type="Proteomes" id="UP000033986"/>
    </source>
</evidence>
<accession>A0A0G1C1Z5</accession>